<dbReference type="InterPro" id="IPR020846">
    <property type="entry name" value="MFS_dom"/>
</dbReference>
<feature type="domain" description="Major facilitator superfamily (MFS) profile" evidence="8">
    <location>
        <begin position="112"/>
        <end position="632"/>
    </location>
</feature>
<feature type="transmembrane region" description="Helical" evidence="7">
    <location>
        <begin position="571"/>
        <end position="593"/>
    </location>
</feature>
<evidence type="ECO:0000313" key="10">
    <source>
        <dbReference type="Proteomes" id="UP000803844"/>
    </source>
</evidence>
<dbReference type="GO" id="GO:0022857">
    <property type="term" value="F:transmembrane transporter activity"/>
    <property type="evidence" value="ECO:0007669"/>
    <property type="project" value="InterPro"/>
</dbReference>
<dbReference type="PANTHER" id="PTHR48020:SF40">
    <property type="entry name" value="MAJOR FACILITATOR SUPERFAMILY (MFS) PROFILE DOMAIN-CONTAINING PROTEIN"/>
    <property type="match status" value="1"/>
</dbReference>
<comment type="subcellular location">
    <subcellularLocation>
        <location evidence="1">Membrane</location>
        <topology evidence="1">Multi-pass membrane protein</topology>
    </subcellularLocation>
</comment>
<dbReference type="Pfam" id="PF00083">
    <property type="entry name" value="Sugar_tr"/>
    <property type="match status" value="1"/>
</dbReference>
<dbReference type="SUPFAM" id="SSF103473">
    <property type="entry name" value="MFS general substrate transporter"/>
    <property type="match status" value="1"/>
</dbReference>
<reference evidence="9" key="1">
    <citation type="journal article" date="2020" name="Phytopathology">
        <title>Genome sequence of the chestnut blight fungus Cryphonectria parasitica EP155: A fundamental resource for an archetypical invasive plant pathogen.</title>
        <authorList>
            <person name="Crouch J.A."/>
            <person name="Dawe A."/>
            <person name="Aerts A."/>
            <person name="Barry K."/>
            <person name="Churchill A.C.L."/>
            <person name="Grimwood J."/>
            <person name="Hillman B."/>
            <person name="Milgroom M.G."/>
            <person name="Pangilinan J."/>
            <person name="Smith M."/>
            <person name="Salamov A."/>
            <person name="Schmutz J."/>
            <person name="Yadav J."/>
            <person name="Grigoriev I.V."/>
            <person name="Nuss D."/>
        </authorList>
    </citation>
    <scope>NUCLEOTIDE SEQUENCE</scope>
    <source>
        <strain evidence="9">EP155</strain>
    </source>
</reference>
<feature type="transmembrane region" description="Helical" evidence="7">
    <location>
        <begin position="299"/>
        <end position="318"/>
    </location>
</feature>
<dbReference type="RefSeq" id="XP_040777466.1">
    <property type="nucleotide sequence ID" value="XM_040917026.1"/>
</dbReference>
<protein>
    <submittedName>
        <fullName evidence="9">MFS general substrate transporter</fullName>
    </submittedName>
</protein>
<evidence type="ECO:0000256" key="3">
    <source>
        <dbReference type="ARBA" id="ARBA00022448"/>
    </source>
</evidence>
<evidence type="ECO:0000313" key="9">
    <source>
        <dbReference type="EMBL" id="KAF3766505.1"/>
    </source>
</evidence>
<evidence type="ECO:0000256" key="1">
    <source>
        <dbReference type="ARBA" id="ARBA00004141"/>
    </source>
</evidence>
<gene>
    <name evidence="9" type="ORF">M406DRAFT_255361</name>
</gene>
<dbReference type="GO" id="GO:0016020">
    <property type="term" value="C:membrane"/>
    <property type="evidence" value="ECO:0007669"/>
    <property type="project" value="UniProtKB-SubCell"/>
</dbReference>
<keyword evidence="3" id="KW-0813">Transport</keyword>
<dbReference type="InterPro" id="IPR005829">
    <property type="entry name" value="Sugar_transporter_CS"/>
</dbReference>
<dbReference type="InterPro" id="IPR050814">
    <property type="entry name" value="Myo-inositol_Transporter"/>
</dbReference>
<keyword evidence="5 7" id="KW-1133">Transmembrane helix</keyword>
<feature type="transmembrane region" description="Helical" evidence="7">
    <location>
        <begin position="197"/>
        <end position="219"/>
    </location>
</feature>
<dbReference type="Gene3D" id="1.20.1250.20">
    <property type="entry name" value="MFS general substrate transporter like domains"/>
    <property type="match status" value="1"/>
</dbReference>
<name>A0A9P5CQW5_CRYP1</name>
<dbReference type="PANTHER" id="PTHR48020">
    <property type="entry name" value="PROTON MYO-INOSITOL COTRANSPORTER"/>
    <property type="match status" value="1"/>
</dbReference>
<feature type="transmembrane region" description="Helical" evidence="7">
    <location>
        <begin position="402"/>
        <end position="424"/>
    </location>
</feature>
<evidence type="ECO:0000256" key="2">
    <source>
        <dbReference type="ARBA" id="ARBA00010992"/>
    </source>
</evidence>
<evidence type="ECO:0000256" key="7">
    <source>
        <dbReference type="SAM" id="Phobius"/>
    </source>
</evidence>
<dbReference type="GeneID" id="63834155"/>
<feature type="transmembrane region" description="Helical" evidence="7">
    <location>
        <begin position="444"/>
        <end position="465"/>
    </location>
</feature>
<dbReference type="OrthoDB" id="6339427at2759"/>
<accession>A0A9P5CQW5</accession>
<comment type="similarity">
    <text evidence="2">Belongs to the major facilitator superfamily. Sugar transporter (TC 2.A.1.1) family.</text>
</comment>
<organism evidence="9 10">
    <name type="scientific">Cryphonectria parasitica (strain ATCC 38755 / EP155)</name>
    <dbReference type="NCBI Taxonomy" id="660469"/>
    <lineage>
        <taxon>Eukaryota</taxon>
        <taxon>Fungi</taxon>
        <taxon>Dikarya</taxon>
        <taxon>Ascomycota</taxon>
        <taxon>Pezizomycotina</taxon>
        <taxon>Sordariomycetes</taxon>
        <taxon>Sordariomycetidae</taxon>
        <taxon>Diaporthales</taxon>
        <taxon>Cryphonectriaceae</taxon>
        <taxon>Cryphonectria-Endothia species complex</taxon>
        <taxon>Cryphonectria</taxon>
    </lineage>
</organism>
<evidence type="ECO:0000256" key="4">
    <source>
        <dbReference type="ARBA" id="ARBA00022692"/>
    </source>
</evidence>
<feature type="transmembrane region" description="Helical" evidence="7">
    <location>
        <begin position="255"/>
        <end position="279"/>
    </location>
</feature>
<feature type="transmembrane region" description="Helical" evidence="7">
    <location>
        <begin position="225"/>
        <end position="243"/>
    </location>
</feature>
<proteinExistence type="inferred from homology"/>
<sequence length="632" mass="70594">MAEHSSQLRRREVHLEQRNFNDRAIIEGPLAHLSDKELQKDVKEFSRHLPGIEYEQVLRAARVAKNIRTYDEVAKNMATETNLLVALNTDEKQGLVSEQQNLRGQFRQIFPVALTVGCAAFLQGHVQASINCSSLYAKLLLSGDTPDLQHWLQFGELSPLQQWKLGAMNAMPFFAAAVIGTPSALLFNYWIGRRGAITVAASLILASSLGSVWTTTWWQLLCVRIVNGFAMGIKAVSAPILASEIASTQWRGSSILMWQLWVAFGIATGSVFNLAIANWCNALGASALPENQRNALRQILGAPFVPSIILLVALCWCIESPRYYMLPNTPRFNVLRAYEILLSARETQLQALRDLYLIHKSVELDEYQFSPPAHQVDNLTSGFYHSLRQYWSLFTVGKLQNAVLSTCVVALAQQLCGINVFAFYSSEYLDYQASNTQPTDPARYEIAMGLSAGFGAINFLFGLLAIKRIDTWGRRKLMLITLPLMSIFLAAAALTFVNWNSSHLPALVGCAVAISVNLFFAGVLTLCYPALDTVANHWGGLVLFSGLNMVAFVLVFLLVEETKGFSLEDLSVVFAVPKIKLVKFQLGYLGYLWRKYALRSKEDEPEFYTFAFMESMNVENLDEDSDDFNEEL</sequence>
<feature type="transmembrane region" description="Helical" evidence="7">
    <location>
        <begin position="477"/>
        <end position="499"/>
    </location>
</feature>
<dbReference type="Proteomes" id="UP000803844">
    <property type="component" value="Unassembled WGS sequence"/>
</dbReference>
<dbReference type="InterPro" id="IPR005828">
    <property type="entry name" value="MFS_sugar_transport-like"/>
</dbReference>
<evidence type="ECO:0000256" key="6">
    <source>
        <dbReference type="ARBA" id="ARBA00023136"/>
    </source>
</evidence>
<feature type="transmembrane region" description="Helical" evidence="7">
    <location>
        <begin position="170"/>
        <end position="190"/>
    </location>
</feature>
<keyword evidence="10" id="KW-1185">Reference proteome</keyword>
<comment type="caution">
    <text evidence="9">The sequence shown here is derived from an EMBL/GenBank/DDBJ whole genome shotgun (WGS) entry which is preliminary data.</text>
</comment>
<evidence type="ECO:0000256" key="5">
    <source>
        <dbReference type="ARBA" id="ARBA00022989"/>
    </source>
</evidence>
<dbReference type="PROSITE" id="PS50850">
    <property type="entry name" value="MFS"/>
    <property type="match status" value="1"/>
</dbReference>
<dbReference type="PROSITE" id="PS00217">
    <property type="entry name" value="SUGAR_TRANSPORT_2"/>
    <property type="match status" value="1"/>
</dbReference>
<dbReference type="InterPro" id="IPR036259">
    <property type="entry name" value="MFS_trans_sf"/>
</dbReference>
<dbReference type="AlphaFoldDB" id="A0A9P5CQW5"/>
<feature type="transmembrane region" description="Helical" evidence="7">
    <location>
        <begin position="505"/>
        <end position="531"/>
    </location>
</feature>
<keyword evidence="6 7" id="KW-0472">Membrane</keyword>
<evidence type="ECO:0000259" key="8">
    <source>
        <dbReference type="PROSITE" id="PS50850"/>
    </source>
</evidence>
<keyword evidence="4 7" id="KW-0812">Transmembrane</keyword>
<dbReference type="EMBL" id="MU032347">
    <property type="protein sequence ID" value="KAF3766505.1"/>
    <property type="molecule type" value="Genomic_DNA"/>
</dbReference>
<feature type="transmembrane region" description="Helical" evidence="7">
    <location>
        <begin position="538"/>
        <end position="559"/>
    </location>
</feature>